<feature type="binding site" evidence="11">
    <location>
        <position position="161"/>
    </location>
    <ligand>
        <name>substrate</name>
    </ligand>
</feature>
<dbReference type="OrthoDB" id="9804242at2"/>
<keyword evidence="14" id="KW-1185">Reference proteome</keyword>
<comment type="function">
    <text evidence="11">Catalyzes two activities which are involved in the cyclic version of arginine biosynthesis: the synthesis of N-acetylglutamate from glutamate and acetyl-CoA as the acetyl donor, and of ornithine by transacetylation between N(2)-acetylornithine and glutamate.</text>
</comment>
<feature type="site" description="Cleavage; by autolysis" evidence="11">
    <location>
        <begin position="197"/>
        <end position="198"/>
    </location>
</feature>
<keyword evidence="6 11" id="KW-0028">Amino-acid biosynthesis</keyword>
<evidence type="ECO:0000313" key="14">
    <source>
        <dbReference type="Proteomes" id="UP000036471"/>
    </source>
</evidence>
<evidence type="ECO:0000313" key="13">
    <source>
        <dbReference type="EMBL" id="KMO26765.1"/>
    </source>
</evidence>
<reference evidence="12" key="2">
    <citation type="submission" date="2020-11" db="EMBL/GenBank/DDBJ databases">
        <title>Complete genome sequence of a novel pathogenic Methylobacterium strain isolated from rice in Vietnam.</title>
        <authorList>
            <person name="Lai K."/>
            <person name="Okazaki S."/>
            <person name="Higashi K."/>
            <person name="Mori H."/>
            <person name="Toyoda A."/>
            <person name="Kurokawa K."/>
        </authorList>
    </citation>
    <scope>NUCLEOTIDE SEQUENCE</scope>
    <source>
        <strain evidence="12">VL1</strain>
    </source>
</reference>
<dbReference type="KEGG" id="mind:mvi_10140"/>
<dbReference type="GO" id="GO:0006592">
    <property type="term" value="P:ornithine biosynthetic process"/>
    <property type="evidence" value="ECO:0007669"/>
    <property type="project" value="TreeGrafter"/>
</dbReference>
<feature type="binding site" evidence="11">
    <location>
        <position position="408"/>
    </location>
    <ligand>
        <name>substrate</name>
    </ligand>
</feature>
<gene>
    <name evidence="11 12" type="primary">argJ</name>
    <name evidence="12" type="ORF">mvi_10140</name>
    <name evidence="13" type="ORF">QR79_00790</name>
</gene>
<evidence type="ECO:0000313" key="15">
    <source>
        <dbReference type="Proteomes" id="UP000663508"/>
    </source>
</evidence>
<dbReference type="GO" id="GO:0004358">
    <property type="term" value="F:L-glutamate N-acetyltransferase activity, acting on acetyl-L-ornithine as donor"/>
    <property type="evidence" value="ECO:0007669"/>
    <property type="project" value="UniProtKB-UniRule"/>
</dbReference>
<evidence type="ECO:0000256" key="4">
    <source>
        <dbReference type="ARBA" id="ARBA00022490"/>
    </source>
</evidence>
<comment type="pathway">
    <text evidence="11">Amino-acid biosynthesis; L-arginine biosynthesis; L-ornithine and N-acetyl-L-glutamate from L-glutamate and N(2)-acetyl-L-ornithine (cyclic): step 1/1.</text>
</comment>
<comment type="subcellular location">
    <subcellularLocation>
        <location evidence="1 11">Cytoplasm</location>
    </subcellularLocation>
</comment>
<evidence type="ECO:0000256" key="6">
    <source>
        <dbReference type="ARBA" id="ARBA00022605"/>
    </source>
</evidence>
<evidence type="ECO:0000256" key="7">
    <source>
        <dbReference type="ARBA" id="ARBA00022679"/>
    </source>
</evidence>
<protein>
    <recommendedName>
        <fullName evidence="11">Arginine biosynthesis bifunctional protein ArgJ</fullName>
    </recommendedName>
    <domain>
        <recommendedName>
            <fullName evidence="11">Glutamate N-acetyltransferase</fullName>
            <ecNumber evidence="11">2.3.1.35</ecNumber>
        </recommendedName>
        <alternativeName>
            <fullName evidence="11">Ornithine acetyltransferase</fullName>
            <shortName evidence="11">OATase</shortName>
        </alternativeName>
        <alternativeName>
            <fullName evidence="11">Ornithine transacetylase</fullName>
        </alternativeName>
    </domain>
    <domain>
        <recommendedName>
            <fullName evidence="11">Amino-acid acetyltransferase</fullName>
            <ecNumber evidence="11">2.3.1.1</ecNumber>
        </recommendedName>
        <alternativeName>
            <fullName evidence="11">N-acetylglutamate synthase</fullName>
            <shortName evidence="11">AGSase</shortName>
        </alternativeName>
    </domain>
    <component>
        <recommendedName>
            <fullName evidence="11">Arginine biosynthesis bifunctional protein ArgJ alpha chain</fullName>
        </recommendedName>
    </component>
    <component>
        <recommendedName>
            <fullName evidence="11">Arginine biosynthesis bifunctional protein ArgJ beta chain</fullName>
        </recommendedName>
    </component>
</protein>
<evidence type="ECO:0000256" key="8">
    <source>
        <dbReference type="ARBA" id="ARBA00022813"/>
    </source>
</evidence>
<dbReference type="Proteomes" id="UP000036471">
    <property type="component" value="Unassembled WGS sequence"/>
</dbReference>
<feature type="binding site" evidence="11">
    <location>
        <position position="413"/>
    </location>
    <ligand>
        <name>substrate</name>
    </ligand>
</feature>
<evidence type="ECO:0000256" key="11">
    <source>
        <dbReference type="HAMAP-Rule" id="MF_01106"/>
    </source>
</evidence>
<dbReference type="CDD" id="cd02152">
    <property type="entry name" value="OAT"/>
    <property type="match status" value="1"/>
</dbReference>
<comment type="catalytic activity">
    <reaction evidence="11">
        <text>N(2)-acetyl-L-ornithine + L-glutamate = N-acetyl-L-glutamate + L-ornithine</text>
        <dbReference type="Rhea" id="RHEA:15349"/>
        <dbReference type="ChEBI" id="CHEBI:29985"/>
        <dbReference type="ChEBI" id="CHEBI:44337"/>
        <dbReference type="ChEBI" id="CHEBI:46911"/>
        <dbReference type="ChEBI" id="CHEBI:57805"/>
        <dbReference type="EC" id="2.3.1.35"/>
    </reaction>
</comment>
<accession>A0A147FHL8</accession>
<keyword evidence="8 11" id="KW-0068">Autocatalytic cleavage</keyword>
<feature type="site" description="Involved in the stabilization of negative charge on the oxyanion by the formation of the oxyanion hole" evidence="11">
    <location>
        <position position="123"/>
    </location>
</feature>
<dbReference type="NCBIfam" id="NF003802">
    <property type="entry name" value="PRK05388.1"/>
    <property type="match status" value="1"/>
</dbReference>
<evidence type="ECO:0000256" key="3">
    <source>
        <dbReference type="ARBA" id="ARBA00011475"/>
    </source>
</evidence>
<sequence>MSHPVSPLAPKHQPALPPIAGVRLATAQAGIRYRGRTDVLLVLLDPGTRAAGVFTRSKCPSAAVDWCRETLRGGQSARALVVNSGNANAFTGLKGRDSVRLTAEIAGKAAGCAPGEVFIASTGVIGEPLDATKFDGVLAECAGRTGPGAERWTEAASAIMTTDTFPKLATRRVSIGGTTVTINGIAKGAGMIAPDMATMLSFVFTDADLPAPVLQALLTKGVATSFNCCTVDGDTSTSDTLMLFATAKAGNAPVDSVEDPALAEFAAALDDLLAELAQLVARDGEGARKFVTVEVGGATDDASAHRIAMSIANSPLVKTAVAGEDANWGRVVMAVGKAGEPADRDRLAIWFGDVRVAVEGARDPGYDEEAASAAMRGDAVTIRVDLGLGAGRARVWTCDLTKAYVEINGDYRS</sequence>
<dbReference type="PANTHER" id="PTHR23100:SF0">
    <property type="entry name" value="ARGININE BIOSYNTHESIS BIFUNCTIONAL PROTEIN ARGJ, MITOCHONDRIAL"/>
    <property type="match status" value="1"/>
</dbReference>
<dbReference type="AlphaFoldDB" id="A0A0J6RV30"/>
<dbReference type="PANTHER" id="PTHR23100">
    <property type="entry name" value="ARGININE BIOSYNTHESIS BIFUNCTIONAL PROTEIN ARGJ"/>
    <property type="match status" value="1"/>
</dbReference>
<evidence type="ECO:0000256" key="10">
    <source>
        <dbReference type="ARBA" id="ARBA00023315"/>
    </source>
</evidence>
<comment type="pathway">
    <text evidence="11">Amino-acid biosynthesis; L-arginine biosynthesis; N(2)-acetyl-L-ornithine from L-glutamate: step 1/4.</text>
</comment>
<dbReference type="NCBIfam" id="TIGR00120">
    <property type="entry name" value="ArgJ"/>
    <property type="match status" value="1"/>
</dbReference>
<evidence type="ECO:0000313" key="12">
    <source>
        <dbReference type="EMBL" id="BCM82553.1"/>
    </source>
</evidence>
<reference evidence="13 14" key="1">
    <citation type="submission" date="2014-11" db="EMBL/GenBank/DDBJ databases">
        <title>Comparative genomics of Methylobacterium species.</title>
        <authorList>
            <person name="Chaudhry V."/>
            <person name="Patil P.B."/>
        </authorList>
    </citation>
    <scope>NUCLEOTIDE SEQUENCE [LARGE SCALE GENOMIC DNA]</scope>
    <source>
        <strain evidence="13 14">SE3.6</strain>
    </source>
</reference>
<feature type="chain" id="PRO_5042621312" description="Arginine biosynthesis bifunctional protein ArgJ alpha chain" evidence="11">
    <location>
        <begin position="1"/>
        <end position="197"/>
    </location>
</feature>
<dbReference type="InterPro" id="IPR042195">
    <property type="entry name" value="ArgJ_beta_C"/>
</dbReference>
<dbReference type="Gene3D" id="3.60.70.12">
    <property type="entry name" value="L-amino peptidase D-ALA esterase/amidase"/>
    <property type="match status" value="1"/>
</dbReference>
<dbReference type="FunFam" id="3.60.70.12:FF:000001">
    <property type="entry name" value="Arginine biosynthesis bifunctional protein ArgJ, chloroplastic"/>
    <property type="match status" value="1"/>
</dbReference>
<feature type="binding site" evidence="11">
    <location>
        <position position="187"/>
    </location>
    <ligand>
        <name>substrate</name>
    </ligand>
</feature>
<accession>A0A0J6RV30</accession>
<evidence type="ECO:0000256" key="9">
    <source>
        <dbReference type="ARBA" id="ARBA00023268"/>
    </source>
</evidence>
<dbReference type="Gene3D" id="3.10.20.340">
    <property type="entry name" value="ArgJ beta chain, C-terminal domain"/>
    <property type="match status" value="1"/>
</dbReference>
<comment type="catalytic activity">
    <reaction evidence="11">
        <text>L-glutamate + acetyl-CoA = N-acetyl-L-glutamate + CoA + H(+)</text>
        <dbReference type="Rhea" id="RHEA:24292"/>
        <dbReference type="ChEBI" id="CHEBI:15378"/>
        <dbReference type="ChEBI" id="CHEBI:29985"/>
        <dbReference type="ChEBI" id="CHEBI:44337"/>
        <dbReference type="ChEBI" id="CHEBI:57287"/>
        <dbReference type="ChEBI" id="CHEBI:57288"/>
        <dbReference type="EC" id="2.3.1.1"/>
    </reaction>
</comment>
<dbReference type="InterPro" id="IPR016117">
    <property type="entry name" value="ArgJ-like_dom_sf"/>
</dbReference>
<dbReference type="InterPro" id="IPR002813">
    <property type="entry name" value="Arg_biosynth_ArgJ"/>
</dbReference>
<organism evidence="12 15">
    <name type="scientific">Methylobacterium indicum</name>
    <dbReference type="NCBI Taxonomy" id="1775910"/>
    <lineage>
        <taxon>Bacteria</taxon>
        <taxon>Pseudomonadati</taxon>
        <taxon>Pseudomonadota</taxon>
        <taxon>Alphaproteobacteria</taxon>
        <taxon>Hyphomicrobiales</taxon>
        <taxon>Methylobacteriaceae</taxon>
        <taxon>Methylobacterium</taxon>
    </lineage>
</organism>
<evidence type="ECO:0000256" key="1">
    <source>
        <dbReference type="ARBA" id="ARBA00004496"/>
    </source>
</evidence>
<dbReference type="EC" id="2.3.1.35" evidence="11"/>
<dbReference type="GO" id="GO:0006526">
    <property type="term" value="P:L-arginine biosynthetic process"/>
    <property type="evidence" value="ECO:0007669"/>
    <property type="project" value="UniProtKB-UniRule"/>
</dbReference>
<comment type="subunit">
    <text evidence="3 11">Heterotetramer of two alpha and two beta chains.</text>
</comment>
<dbReference type="EC" id="2.3.1.1" evidence="11"/>
<feature type="chain" id="PRO_5042621311" description="Arginine biosynthesis bifunctional protein ArgJ beta chain" evidence="11">
    <location>
        <begin position="198"/>
        <end position="413"/>
    </location>
</feature>
<keyword evidence="7 11" id="KW-0808">Transferase</keyword>
<feature type="site" description="Involved in the stabilization of negative charge on the oxyanion by the formation of the oxyanion hole" evidence="11">
    <location>
        <position position="122"/>
    </location>
</feature>
<evidence type="ECO:0000256" key="5">
    <source>
        <dbReference type="ARBA" id="ARBA00022571"/>
    </source>
</evidence>
<feature type="active site" description="Nucleophile" evidence="11">
    <location>
        <position position="198"/>
    </location>
</feature>
<feature type="binding site" evidence="11">
    <location>
        <position position="198"/>
    </location>
    <ligand>
        <name>substrate</name>
    </ligand>
</feature>
<evidence type="ECO:0000256" key="2">
    <source>
        <dbReference type="ARBA" id="ARBA00006774"/>
    </source>
</evidence>
<keyword evidence="4 11" id="KW-0963">Cytoplasm</keyword>
<keyword evidence="10 11" id="KW-0012">Acyltransferase</keyword>
<keyword evidence="9 11" id="KW-0511">Multifunctional enzyme</keyword>
<dbReference type="EMBL" id="AP024145">
    <property type="protein sequence ID" value="BCM82553.1"/>
    <property type="molecule type" value="Genomic_DNA"/>
</dbReference>
<feature type="binding site" evidence="11">
    <location>
        <position position="285"/>
    </location>
    <ligand>
        <name>substrate</name>
    </ligand>
</feature>
<dbReference type="Proteomes" id="UP000663508">
    <property type="component" value="Chromosome"/>
</dbReference>
<dbReference type="SUPFAM" id="SSF56266">
    <property type="entry name" value="DmpA/ArgJ-like"/>
    <property type="match status" value="1"/>
</dbReference>
<dbReference type="Pfam" id="PF01960">
    <property type="entry name" value="ArgJ"/>
    <property type="match status" value="1"/>
</dbReference>
<keyword evidence="5 11" id="KW-0055">Arginine biosynthesis</keyword>
<dbReference type="FunFam" id="3.10.20.340:FF:000003">
    <property type="entry name" value="Arginine biosynthesis bifunctional protein ArgJ"/>
    <property type="match status" value="1"/>
</dbReference>
<dbReference type="UniPathway" id="UPA00068">
    <property type="reaction ID" value="UER00106"/>
</dbReference>
<name>A0A0J6RV30_9HYPH</name>
<dbReference type="GO" id="GO:0004042">
    <property type="term" value="F:L-glutamate N-acetyltransferase activity"/>
    <property type="evidence" value="ECO:0007669"/>
    <property type="project" value="UniProtKB-UniRule"/>
</dbReference>
<proteinExistence type="inferred from homology"/>
<dbReference type="HAMAP" id="MF_01106">
    <property type="entry name" value="ArgJ"/>
    <property type="match status" value="1"/>
</dbReference>
<dbReference type="GO" id="GO:0005737">
    <property type="term" value="C:cytoplasm"/>
    <property type="evidence" value="ECO:0007669"/>
    <property type="project" value="UniProtKB-SubCell"/>
</dbReference>
<comment type="similarity">
    <text evidence="2 11">Belongs to the ArgJ family.</text>
</comment>
<dbReference type="EMBL" id="JTHG01000007">
    <property type="protein sequence ID" value="KMO26765.1"/>
    <property type="molecule type" value="Genomic_DNA"/>
</dbReference>
<dbReference type="RefSeq" id="WP_048428623.1">
    <property type="nucleotide sequence ID" value="NZ_AP024145.1"/>
</dbReference>